<sequence>MTDPSLARFDGVGAGYGNRLIFRDLDLDLPAGKIVALCGPNGSGKSTALRLIRRLMPSQNGVLTVDGRSLSDWSGRDLARAVAMLSQSPDAPGDMRVADLVMLGRYAHRKPLSGPSTTDKTACERAIHAAAIEDLADTPIDSLSGGQRQRAWIAMVLAQEAGIILLDEPTNHLDIAHALEVLELLRKLNQQEQRSVVVVLHDLNLAARYADHIVLFESGRIAAQGDVTSVMREDVLSQVFGIDCQIITLPGATHPLVVPYPRAMTKASLVAE</sequence>
<comment type="subcellular location">
    <subcellularLocation>
        <location evidence="1">Cell membrane</location>
        <topology evidence="1">Peripheral membrane protein</topology>
    </subcellularLocation>
</comment>
<keyword evidence="10" id="KW-0472">Membrane</keyword>
<keyword evidence="3" id="KW-0813">Transport</keyword>
<evidence type="ECO:0000259" key="11">
    <source>
        <dbReference type="PROSITE" id="PS50893"/>
    </source>
</evidence>
<dbReference type="OrthoDB" id="9805601at2"/>
<dbReference type="PROSITE" id="PS00211">
    <property type="entry name" value="ABC_TRANSPORTER_1"/>
    <property type="match status" value="1"/>
</dbReference>
<dbReference type="GO" id="GO:0005524">
    <property type="term" value="F:ATP binding"/>
    <property type="evidence" value="ECO:0007669"/>
    <property type="project" value="UniProtKB-KW"/>
</dbReference>
<evidence type="ECO:0000256" key="1">
    <source>
        <dbReference type="ARBA" id="ARBA00004202"/>
    </source>
</evidence>
<gene>
    <name evidence="12" type="ORF">FPZ52_15130</name>
</gene>
<dbReference type="FunFam" id="3.40.50.300:FF:000134">
    <property type="entry name" value="Iron-enterobactin ABC transporter ATP-binding protein"/>
    <property type="match status" value="1"/>
</dbReference>
<keyword evidence="5" id="KW-0410">Iron transport</keyword>
<accession>A0A5B8IBZ9</accession>
<dbReference type="RefSeq" id="WP_146366462.1">
    <property type="nucleotide sequence ID" value="NZ_CP042264.1"/>
</dbReference>
<dbReference type="PANTHER" id="PTHR42771">
    <property type="entry name" value="IRON(3+)-HYDROXAMATE IMPORT ATP-BINDING PROTEIN FHUC"/>
    <property type="match status" value="1"/>
</dbReference>
<dbReference type="CDD" id="cd03214">
    <property type="entry name" value="ABC_Iron-Siderophores_B12_Hemin"/>
    <property type="match status" value="1"/>
</dbReference>
<evidence type="ECO:0000313" key="12">
    <source>
        <dbReference type="EMBL" id="QDY71046.1"/>
    </source>
</evidence>
<dbReference type="PROSITE" id="PS50893">
    <property type="entry name" value="ABC_TRANSPORTER_2"/>
    <property type="match status" value="1"/>
</dbReference>
<feature type="domain" description="ABC transporter" evidence="11">
    <location>
        <begin position="7"/>
        <end position="243"/>
    </location>
</feature>
<dbReference type="InterPro" id="IPR003593">
    <property type="entry name" value="AAA+_ATPase"/>
</dbReference>
<dbReference type="EMBL" id="CP042264">
    <property type="protein sequence ID" value="QDY71046.1"/>
    <property type="molecule type" value="Genomic_DNA"/>
</dbReference>
<evidence type="ECO:0000256" key="10">
    <source>
        <dbReference type="ARBA" id="ARBA00023136"/>
    </source>
</evidence>
<keyword evidence="4" id="KW-1003">Cell membrane</keyword>
<keyword evidence="12" id="KW-0614">Plasmid</keyword>
<dbReference type="Gene3D" id="3.40.50.300">
    <property type="entry name" value="P-loop containing nucleotide triphosphate hydrolases"/>
    <property type="match status" value="1"/>
</dbReference>
<dbReference type="GO" id="GO:0006826">
    <property type="term" value="P:iron ion transport"/>
    <property type="evidence" value="ECO:0007669"/>
    <property type="project" value="UniProtKB-KW"/>
</dbReference>
<dbReference type="InterPro" id="IPR051535">
    <property type="entry name" value="Siderophore_ABC-ATPase"/>
</dbReference>
<evidence type="ECO:0000256" key="4">
    <source>
        <dbReference type="ARBA" id="ARBA00022475"/>
    </source>
</evidence>
<geneLocation type="plasmid" evidence="12 13">
    <name>unnamed3</name>
</geneLocation>
<organism evidence="12 13">
    <name type="scientific">Qingshengfaniella alkalisoli</name>
    <dbReference type="NCBI Taxonomy" id="2599296"/>
    <lineage>
        <taxon>Bacteria</taxon>
        <taxon>Pseudomonadati</taxon>
        <taxon>Pseudomonadota</taxon>
        <taxon>Alphaproteobacteria</taxon>
        <taxon>Rhodobacterales</taxon>
        <taxon>Paracoccaceae</taxon>
        <taxon>Qingshengfaniella</taxon>
    </lineage>
</organism>
<keyword evidence="9" id="KW-0406">Ion transport</keyword>
<dbReference type="InterPro" id="IPR003439">
    <property type="entry name" value="ABC_transporter-like_ATP-bd"/>
</dbReference>
<dbReference type="AlphaFoldDB" id="A0A5B8IBZ9"/>
<dbReference type="KEGG" id="lit:FPZ52_15130"/>
<evidence type="ECO:0000256" key="9">
    <source>
        <dbReference type="ARBA" id="ARBA00023065"/>
    </source>
</evidence>
<evidence type="ECO:0000256" key="5">
    <source>
        <dbReference type="ARBA" id="ARBA00022496"/>
    </source>
</evidence>
<dbReference type="GO" id="GO:0005886">
    <property type="term" value="C:plasma membrane"/>
    <property type="evidence" value="ECO:0007669"/>
    <property type="project" value="UniProtKB-SubCell"/>
</dbReference>
<evidence type="ECO:0000313" key="13">
    <source>
        <dbReference type="Proteomes" id="UP000318483"/>
    </source>
</evidence>
<dbReference type="GO" id="GO:0016887">
    <property type="term" value="F:ATP hydrolysis activity"/>
    <property type="evidence" value="ECO:0007669"/>
    <property type="project" value="InterPro"/>
</dbReference>
<comment type="similarity">
    <text evidence="2">Belongs to the ABC transporter superfamily.</text>
</comment>
<evidence type="ECO:0000256" key="8">
    <source>
        <dbReference type="ARBA" id="ARBA00023004"/>
    </source>
</evidence>
<dbReference type="SMART" id="SM00382">
    <property type="entry name" value="AAA"/>
    <property type="match status" value="1"/>
</dbReference>
<evidence type="ECO:0000256" key="3">
    <source>
        <dbReference type="ARBA" id="ARBA00022448"/>
    </source>
</evidence>
<evidence type="ECO:0000256" key="7">
    <source>
        <dbReference type="ARBA" id="ARBA00022840"/>
    </source>
</evidence>
<dbReference type="InterPro" id="IPR027417">
    <property type="entry name" value="P-loop_NTPase"/>
</dbReference>
<dbReference type="InterPro" id="IPR017871">
    <property type="entry name" value="ABC_transporter-like_CS"/>
</dbReference>
<proteinExistence type="inferred from homology"/>
<dbReference type="Proteomes" id="UP000318483">
    <property type="component" value="Plasmid unnamed3"/>
</dbReference>
<reference evidence="12 13" key="1">
    <citation type="submission" date="2019-07" db="EMBL/GenBank/DDBJ databases">
        <title>Litoreibacter alkalisoli sp. nov., isolated from saline-alkaline soil.</title>
        <authorList>
            <person name="Wang S."/>
            <person name="Xu L."/>
            <person name="Xing Y.-T."/>
            <person name="Sun J.-Q."/>
        </authorList>
    </citation>
    <scope>NUCLEOTIDE SEQUENCE [LARGE SCALE GENOMIC DNA]</scope>
    <source>
        <strain evidence="12 13">LN3S51</strain>
        <plasmid evidence="12 13">unnamed3</plasmid>
    </source>
</reference>
<keyword evidence="6" id="KW-0547">Nucleotide-binding</keyword>
<protein>
    <submittedName>
        <fullName evidence="12">ABC transporter ATP-binding protein</fullName>
    </submittedName>
</protein>
<keyword evidence="13" id="KW-1185">Reference proteome</keyword>
<dbReference type="PANTHER" id="PTHR42771:SF2">
    <property type="entry name" value="IRON(3+)-HYDROXAMATE IMPORT ATP-BINDING PROTEIN FHUC"/>
    <property type="match status" value="1"/>
</dbReference>
<keyword evidence="8" id="KW-0408">Iron</keyword>
<name>A0A5B8IBZ9_9RHOB</name>
<evidence type="ECO:0000256" key="6">
    <source>
        <dbReference type="ARBA" id="ARBA00022741"/>
    </source>
</evidence>
<dbReference type="Pfam" id="PF00005">
    <property type="entry name" value="ABC_tran"/>
    <property type="match status" value="1"/>
</dbReference>
<dbReference type="SUPFAM" id="SSF52540">
    <property type="entry name" value="P-loop containing nucleoside triphosphate hydrolases"/>
    <property type="match status" value="1"/>
</dbReference>
<evidence type="ECO:0000256" key="2">
    <source>
        <dbReference type="ARBA" id="ARBA00005417"/>
    </source>
</evidence>
<keyword evidence="7 12" id="KW-0067">ATP-binding</keyword>